<evidence type="ECO:0000256" key="1">
    <source>
        <dbReference type="ARBA" id="ARBA00022670"/>
    </source>
</evidence>
<comment type="similarity">
    <text evidence="6">Belongs to the peptidase M48 family.</text>
</comment>
<evidence type="ECO:0000313" key="11">
    <source>
        <dbReference type="Proteomes" id="UP000785679"/>
    </source>
</evidence>
<keyword evidence="11" id="KW-1185">Reference proteome</keyword>
<evidence type="ECO:0000256" key="7">
    <source>
        <dbReference type="SAM" id="Coils"/>
    </source>
</evidence>
<gene>
    <name evidence="10" type="ORF">FGO68_gene12862</name>
</gene>
<evidence type="ECO:0000256" key="6">
    <source>
        <dbReference type="RuleBase" id="RU003983"/>
    </source>
</evidence>
<feature type="region of interest" description="Disordered" evidence="8">
    <location>
        <begin position="1"/>
        <end position="24"/>
    </location>
</feature>
<keyword evidence="3 6" id="KW-0378">Hydrolase</keyword>
<dbReference type="GO" id="GO:0006508">
    <property type="term" value="P:proteolysis"/>
    <property type="evidence" value="ECO:0007669"/>
    <property type="project" value="UniProtKB-KW"/>
</dbReference>
<dbReference type="GO" id="GO:0046872">
    <property type="term" value="F:metal ion binding"/>
    <property type="evidence" value="ECO:0007669"/>
    <property type="project" value="UniProtKB-KW"/>
</dbReference>
<keyword evidence="7" id="KW-0175">Coiled coil</keyword>
<dbReference type="AlphaFoldDB" id="A0A8J8T2S0"/>
<evidence type="ECO:0000259" key="9">
    <source>
        <dbReference type="Pfam" id="PF01435"/>
    </source>
</evidence>
<comment type="caution">
    <text evidence="10">The sequence shown here is derived from an EMBL/GenBank/DDBJ whole genome shotgun (WGS) entry which is preliminary data.</text>
</comment>
<dbReference type="Pfam" id="PF01435">
    <property type="entry name" value="Peptidase_M48"/>
    <property type="match status" value="1"/>
</dbReference>
<dbReference type="EMBL" id="RRYP01008952">
    <property type="protein sequence ID" value="TNV79401.1"/>
    <property type="molecule type" value="Genomic_DNA"/>
</dbReference>
<name>A0A8J8T2S0_HALGN</name>
<keyword evidence="5 6" id="KW-0482">Metalloprotease</keyword>
<protein>
    <recommendedName>
        <fullName evidence="9">Peptidase M48 domain-containing protein</fullName>
    </recommendedName>
</protein>
<keyword evidence="1 6" id="KW-0645">Protease</keyword>
<keyword evidence="4 6" id="KW-0862">Zinc</keyword>
<evidence type="ECO:0000313" key="10">
    <source>
        <dbReference type="EMBL" id="TNV79401.1"/>
    </source>
</evidence>
<dbReference type="InterPro" id="IPR001915">
    <property type="entry name" value="Peptidase_M48"/>
</dbReference>
<evidence type="ECO:0000256" key="5">
    <source>
        <dbReference type="ARBA" id="ARBA00023049"/>
    </source>
</evidence>
<reference evidence="10" key="1">
    <citation type="submission" date="2019-06" db="EMBL/GenBank/DDBJ databases">
        <authorList>
            <person name="Zheng W."/>
        </authorList>
    </citation>
    <scope>NUCLEOTIDE SEQUENCE</scope>
    <source>
        <strain evidence="10">QDHG01</strain>
    </source>
</reference>
<sequence>MKEGLYEESDTKPQNQSSQSANPLPQEGVLQQKKHQNETHQKFQKLMRWEIIPLVALSISLIVSLRYRTELLNVLGIVRKMEAFSDKEERFVARKLSGFIQQRYEVNGTRLREGLIENRIVESLYGEILRECQESGLIQQAVKGTAVVYYSEVSSGQNYYQLYILPNGTLVISESLLEALLSTCGLEALAFAILHEVAHLSKKHTRQNLRETHRLGDLRRQLFLFENQYIGFDALFEDYYTNTRFTLDQELEADIFALRVMQGMGLRFEGEEDYRNVLRVMERGEGEEKERVKNQDGMREKAWNWYIEQGIMVNPTMKVVQIKPEILDLKNALQLKISQMRKALKESEAKEKEEKKRTKQARDYEIFDQMPYKYNTQAFTLKERHPISRARFEAATTYIKQTPKSEPSPLLDLAKNLWEDKRTKRLWLIPTSL</sequence>
<evidence type="ECO:0000256" key="4">
    <source>
        <dbReference type="ARBA" id="ARBA00022833"/>
    </source>
</evidence>
<comment type="cofactor">
    <cofactor evidence="6">
        <name>Zn(2+)</name>
        <dbReference type="ChEBI" id="CHEBI:29105"/>
    </cofactor>
    <text evidence="6">Binds 1 zinc ion per subunit.</text>
</comment>
<organism evidence="10 11">
    <name type="scientific">Halteria grandinella</name>
    <dbReference type="NCBI Taxonomy" id="5974"/>
    <lineage>
        <taxon>Eukaryota</taxon>
        <taxon>Sar</taxon>
        <taxon>Alveolata</taxon>
        <taxon>Ciliophora</taxon>
        <taxon>Intramacronucleata</taxon>
        <taxon>Spirotrichea</taxon>
        <taxon>Stichotrichia</taxon>
        <taxon>Sporadotrichida</taxon>
        <taxon>Halteriidae</taxon>
        <taxon>Halteria</taxon>
    </lineage>
</organism>
<feature type="compositionally biased region" description="Polar residues" evidence="8">
    <location>
        <begin position="12"/>
        <end position="23"/>
    </location>
</feature>
<feature type="compositionally biased region" description="Basic and acidic residues" evidence="8">
    <location>
        <begin position="1"/>
        <end position="11"/>
    </location>
</feature>
<evidence type="ECO:0000256" key="8">
    <source>
        <dbReference type="SAM" id="MobiDB-lite"/>
    </source>
</evidence>
<dbReference type="GO" id="GO:0004222">
    <property type="term" value="F:metalloendopeptidase activity"/>
    <property type="evidence" value="ECO:0007669"/>
    <property type="project" value="InterPro"/>
</dbReference>
<dbReference type="OrthoDB" id="322142at2759"/>
<accession>A0A8J8T2S0</accession>
<feature type="domain" description="Peptidase M48" evidence="9">
    <location>
        <begin position="161"/>
        <end position="269"/>
    </location>
</feature>
<evidence type="ECO:0000256" key="3">
    <source>
        <dbReference type="ARBA" id="ARBA00022801"/>
    </source>
</evidence>
<dbReference type="Proteomes" id="UP000785679">
    <property type="component" value="Unassembled WGS sequence"/>
</dbReference>
<evidence type="ECO:0000256" key="2">
    <source>
        <dbReference type="ARBA" id="ARBA00022723"/>
    </source>
</evidence>
<proteinExistence type="inferred from homology"/>
<keyword evidence="2" id="KW-0479">Metal-binding</keyword>
<feature type="coiled-coil region" evidence="7">
    <location>
        <begin position="330"/>
        <end position="362"/>
    </location>
</feature>